<organism evidence="3">
    <name type="scientific">Proboscia inermis</name>
    <dbReference type="NCBI Taxonomy" id="420281"/>
    <lineage>
        <taxon>Eukaryota</taxon>
        <taxon>Sar</taxon>
        <taxon>Stramenopiles</taxon>
        <taxon>Ochrophyta</taxon>
        <taxon>Bacillariophyta</taxon>
        <taxon>Coscinodiscophyceae</taxon>
        <taxon>Rhizosoleniophycidae</taxon>
        <taxon>Rhizosoleniales</taxon>
        <taxon>Rhizosoleniaceae</taxon>
        <taxon>Proboscia</taxon>
    </lineage>
</organism>
<dbReference type="InterPro" id="IPR050656">
    <property type="entry name" value="PINX1"/>
</dbReference>
<protein>
    <recommendedName>
        <fullName evidence="2">G-patch domain-containing protein</fullName>
    </recommendedName>
</protein>
<dbReference type="SMART" id="SM00443">
    <property type="entry name" value="G_patch"/>
    <property type="match status" value="1"/>
</dbReference>
<dbReference type="InterPro" id="IPR000467">
    <property type="entry name" value="G_patch_dom"/>
</dbReference>
<sequence length="259" mass="28771">MTIVSTEDTRNAQWAKDKSGFGHKMLSKMGWSEGKGLGKNNQGASKNLRGVRRKEVELGIGAQTSDQMNSTGWSETRANYQSVLSNLKATHGSANSRSPIMKKKKSKKDKRRKLSKKRVGGLTLAQNKVTSGYAAKMRNAKDLSTKSSQDMAAIFGMKIEDVATTSLSVRPPLPLYIVSSSSPPQTEGIIKSSSSWKKAKKNTKKRLRFEVSEDKTEDYSNNVVTSSSDDGFELNDSNRQNEKKKTKKSKKKKKRKVEE</sequence>
<evidence type="ECO:0000256" key="1">
    <source>
        <dbReference type="SAM" id="MobiDB-lite"/>
    </source>
</evidence>
<dbReference type="GO" id="GO:0003676">
    <property type="term" value="F:nucleic acid binding"/>
    <property type="evidence" value="ECO:0007669"/>
    <property type="project" value="InterPro"/>
</dbReference>
<dbReference type="PROSITE" id="PS50174">
    <property type="entry name" value="G_PATCH"/>
    <property type="match status" value="1"/>
</dbReference>
<feature type="region of interest" description="Disordered" evidence="1">
    <location>
        <begin position="89"/>
        <end position="120"/>
    </location>
</feature>
<dbReference type="PANTHER" id="PTHR23149">
    <property type="entry name" value="G PATCH DOMAIN CONTAINING PROTEIN"/>
    <property type="match status" value="1"/>
</dbReference>
<feature type="compositionally biased region" description="Basic residues" evidence="1">
    <location>
        <begin position="100"/>
        <end position="119"/>
    </location>
</feature>
<reference evidence="3" key="1">
    <citation type="submission" date="2021-01" db="EMBL/GenBank/DDBJ databases">
        <authorList>
            <person name="Corre E."/>
            <person name="Pelletier E."/>
            <person name="Niang G."/>
            <person name="Scheremetjew M."/>
            <person name="Finn R."/>
            <person name="Kale V."/>
            <person name="Holt S."/>
            <person name="Cochrane G."/>
            <person name="Meng A."/>
            <person name="Brown T."/>
            <person name="Cohen L."/>
        </authorList>
    </citation>
    <scope>NUCLEOTIDE SEQUENCE</scope>
    <source>
        <strain evidence="3">CCAP1064/1</strain>
    </source>
</reference>
<dbReference type="Pfam" id="PF01585">
    <property type="entry name" value="G-patch"/>
    <property type="match status" value="1"/>
</dbReference>
<evidence type="ECO:0000313" key="3">
    <source>
        <dbReference type="EMBL" id="CAD8427542.1"/>
    </source>
</evidence>
<feature type="compositionally biased region" description="Basic and acidic residues" evidence="1">
    <location>
        <begin position="7"/>
        <end position="20"/>
    </location>
</feature>
<feature type="compositionally biased region" description="Polar residues" evidence="1">
    <location>
        <begin position="62"/>
        <end position="73"/>
    </location>
</feature>
<feature type="region of interest" description="Disordered" evidence="1">
    <location>
        <begin position="180"/>
        <end position="259"/>
    </location>
</feature>
<feature type="compositionally biased region" description="Basic residues" evidence="1">
    <location>
        <begin position="242"/>
        <end position="259"/>
    </location>
</feature>
<gene>
    <name evidence="3" type="ORF">PINE0816_LOCUS23708</name>
</gene>
<evidence type="ECO:0000259" key="2">
    <source>
        <dbReference type="PROSITE" id="PS50174"/>
    </source>
</evidence>
<proteinExistence type="predicted"/>
<name>A0A7S0CLK2_9STRA</name>
<dbReference type="AlphaFoldDB" id="A0A7S0CLK2"/>
<dbReference type="EMBL" id="HBEL01051828">
    <property type="protein sequence ID" value="CAD8427542.1"/>
    <property type="molecule type" value="Transcribed_RNA"/>
</dbReference>
<feature type="region of interest" description="Disordered" evidence="1">
    <location>
        <begin position="1"/>
        <end position="73"/>
    </location>
</feature>
<feature type="compositionally biased region" description="Basic and acidic residues" evidence="1">
    <location>
        <begin position="208"/>
        <end position="218"/>
    </location>
</feature>
<feature type="compositionally biased region" description="Polar residues" evidence="1">
    <location>
        <begin position="219"/>
        <end position="229"/>
    </location>
</feature>
<feature type="domain" description="G-patch" evidence="2">
    <location>
        <begin position="18"/>
        <end position="65"/>
    </location>
</feature>
<accession>A0A7S0CLK2</accession>
<feature type="compositionally biased region" description="Basic residues" evidence="1">
    <location>
        <begin position="197"/>
        <end position="207"/>
    </location>
</feature>